<reference evidence="2" key="1">
    <citation type="submission" date="2023-12" db="EMBL/GenBank/DDBJ databases">
        <authorList>
            <person name="Brown T."/>
        </authorList>
    </citation>
    <scope>NUCLEOTIDE SEQUENCE</scope>
</reference>
<evidence type="ECO:0000256" key="1">
    <source>
        <dbReference type="SAM" id="MobiDB-lite"/>
    </source>
</evidence>
<accession>A0ABN9ZY61</accession>
<proteinExistence type="predicted"/>
<dbReference type="Proteomes" id="UP001314169">
    <property type="component" value="Chromosome 3"/>
</dbReference>
<sequence>MEQGLAWAPSPGAGPPSAVLQLLLSLPSENNIWLYKQEDTQNSWSRENFTSRMSVWESHCGPPAPLTQARGRPGAGRLAGLPLAFPLPTRPRASPRMRGANGRLRKRKME</sequence>
<protein>
    <submittedName>
        <fullName evidence="2">Uncharacterized protein</fullName>
    </submittedName>
</protein>
<dbReference type="EMBL" id="OY882860">
    <property type="protein sequence ID" value="CAK6443024.1"/>
    <property type="molecule type" value="Genomic_DNA"/>
</dbReference>
<evidence type="ECO:0000313" key="3">
    <source>
        <dbReference type="Proteomes" id="UP001314169"/>
    </source>
</evidence>
<gene>
    <name evidence="2" type="ORF">MPIPNATIZW_LOCUS11330</name>
</gene>
<evidence type="ECO:0000313" key="2">
    <source>
        <dbReference type="EMBL" id="CAK6443024.1"/>
    </source>
</evidence>
<keyword evidence="3" id="KW-1185">Reference proteome</keyword>
<feature type="compositionally biased region" description="Low complexity" evidence="1">
    <location>
        <begin position="69"/>
        <end position="87"/>
    </location>
</feature>
<name>A0ABN9ZY61_PIPNA</name>
<organism evidence="2 3">
    <name type="scientific">Pipistrellus nathusii</name>
    <name type="common">Nathusius' pipistrelle</name>
    <dbReference type="NCBI Taxonomy" id="59473"/>
    <lineage>
        <taxon>Eukaryota</taxon>
        <taxon>Metazoa</taxon>
        <taxon>Chordata</taxon>
        <taxon>Craniata</taxon>
        <taxon>Vertebrata</taxon>
        <taxon>Euteleostomi</taxon>
        <taxon>Mammalia</taxon>
        <taxon>Eutheria</taxon>
        <taxon>Laurasiatheria</taxon>
        <taxon>Chiroptera</taxon>
        <taxon>Yangochiroptera</taxon>
        <taxon>Vespertilionidae</taxon>
        <taxon>Pipistrellus</taxon>
    </lineage>
</organism>
<feature type="region of interest" description="Disordered" evidence="1">
    <location>
        <begin position="63"/>
        <end position="110"/>
    </location>
</feature>